<evidence type="ECO:0000256" key="1">
    <source>
        <dbReference type="SAM" id="MobiDB-lite"/>
    </source>
</evidence>
<dbReference type="Proteomes" id="UP000199211">
    <property type="component" value="Unassembled WGS sequence"/>
</dbReference>
<protein>
    <recommendedName>
        <fullName evidence="5">DUF2796 domain-containing protein</fullName>
    </recommendedName>
</protein>
<sequence>MSAKRLPPNRPRSLHTLGCMVAACSLAPMALAADNPGAHEHGHARLQMAVEENRIDLMLNSPAYNLAGFEHGARTEAEKSRLADITRWLETTPLVNTAAADCRVTAAAVELGGEDENHGGETHHGHDKHDHHKAEHHDEGHHDEEHHGEATHREYDVSQQLECNRIDADQEFTSALMERFEGMEELTVEWVSPSGQGSARLTPSNRAFTVNN</sequence>
<accession>A0ABY1FPG1</accession>
<dbReference type="EMBL" id="FOTV01000010">
    <property type="protein sequence ID" value="SFL78702.1"/>
    <property type="molecule type" value="Genomic_DNA"/>
</dbReference>
<dbReference type="Pfam" id="PF10986">
    <property type="entry name" value="ZrgA"/>
    <property type="match status" value="1"/>
</dbReference>
<feature type="region of interest" description="Disordered" evidence="1">
    <location>
        <begin position="113"/>
        <end position="153"/>
    </location>
</feature>
<dbReference type="RefSeq" id="WP_258955202.1">
    <property type="nucleotide sequence ID" value="NZ_FOTV01000010.1"/>
</dbReference>
<evidence type="ECO:0000313" key="4">
    <source>
        <dbReference type="Proteomes" id="UP000199211"/>
    </source>
</evidence>
<reference evidence="3 4" key="1">
    <citation type="submission" date="2016-10" db="EMBL/GenBank/DDBJ databases">
        <authorList>
            <person name="Varghese N."/>
            <person name="Submissions S."/>
        </authorList>
    </citation>
    <scope>NUCLEOTIDE SEQUENCE [LARGE SCALE GENOMIC DNA]</scope>
    <source>
        <strain evidence="3 4">DSM 26291</strain>
    </source>
</reference>
<gene>
    <name evidence="3" type="ORF">SAMN04487868_11037</name>
</gene>
<keyword evidence="4" id="KW-1185">Reference proteome</keyword>
<name>A0ABY1FPG1_9GAMM</name>
<comment type="caution">
    <text evidence="3">The sequence shown here is derived from an EMBL/GenBank/DDBJ whole genome shotgun (WGS) entry which is preliminary data.</text>
</comment>
<dbReference type="PROSITE" id="PS51257">
    <property type="entry name" value="PROKAR_LIPOPROTEIN"/>
    <property type="match status" value="1"/>
</dbReference>
<proteinExistence type="predicted"/>
<feature type="signal peptide" evidence="2">
    <location>
        <begin position="1"/>
        <end position="32"/>
    </location>
</feature>
<feature type="chain" id="PRO_5045620751" description="DUF2796 domain-containing protein" evidence="2">
    <location>
        <begin position="33"/>
        <end position="212"/>
    </location>
</feature>
<evidence type="ECO:0000313" key="3">
    <source>
        <dbReference type="EMBL" id="SFL78702.1"/>
    </source>
</evidence>
<evidence type="ECO:0000256" key="2">
    <source>
        <dbReference type="SAM" id="SignalP"/>
    </source>
</evidence>
<keyword evidence="2" id="KW-0732">Signal</keyword>
<feature type="compositionally biased region" description="Basic and acidic residues" evidence="1">
    <location>
        <begin position="115"/>
        <end position="153"/>
    </location>
</feature>
<dbReference type="InterPro" id="IPR021253">
    <property type="entry name" value="ZrgA-like"/>
</dbReference>
<organism evidence="3 4">
    <name type="scientific">Marinobacter salarius</name>
    <dbReference type="NCBI Taxonomy" id="1420917"/>
    <lineage>
        <taxon>Bacteria</taxon>
        <taxon>Pseudomonadati</taxon>
        <taxon>Pseudomonadota</taxon>
        <taxon>Gammaproteobacteria</taxon>
        <taxon>Pseudomonadales</taxon>
        <taxon>Marinobacteraceae</taxon>
        <taxon>Marinobacter</taxon>
    </lineage>
</organism>
<evidence type="ECO:0008006" key="5">
    <source>
        <dbReference type="Google" id="ProtNLM"/>
    </source>
</evidence>